<evidence type="ECO:0000313" key="5">
    <source>
        <dbReference type="EMBL" id="GAA48697.1"/>
    </source>
</evidence>
<feature type="region of interest" description="Disordered" evidence="3">
    <location>
        <begin position="239"/>
        <end position="303"/>
    </location>
</feature>
<proteinExistence type="predicted"/>
<accession>G7Y6W2</accession>
<feature type="region of interest" description="Disordered" evidence="3">
    <location>
        <begin position="87"/>
        <end position="110"/>
    </location>
</feature>
<dbReference type="SUPFAM" id="SSF49879">
    <property type="entry name" value="SMAD/FHA domain"/>
    <property type="match status" value="1"/>
</dbReference>
<feature type="region of interest" description="Disordered" evidence="3">
    <location>
        <begin position="183"/>
        <end position="218"/>
    </location>
</feature>
<dbReference type="InterPro" id="IPR013790">
    <property type="entry name" value="Dwarfin"/>
</dbReference>
<reference key="2">
    <citation type="submission" date="2011-10" db="EMBL/GenBank/DDBJ databases">
        <title>The genome and transcriptome sequence of Clonorchis sinensis provide insights into the carcinogenic liver fluke.</title>
        <authorList>
            <person name="Wang X."/>
            <person name="Huang Y."/>
            <person name="Chen W."/>
            <person name="Liu H."/>
            <person name="Guo L."/>
            <person name="Chen Y."/>
            <person name="Luo F."/>
            <person name="Zhou W."/>
            <person name="Sun J."/>
            <person name="Mao Q."/>
            <person name="Liang P."/>
            <person name="Zhou C."/>
            <person name="Tian Y."/>
            <person name="Men J."/>
            <person name="Lv X."/>
            <person name="Huang L."/>
            <person name="Zhou J."/>
            <person name="Hu Y."/>
            <person name="Li R."/>
            <person name="Zhang F."/>
            <person name="Lei H."/>
            <person name="Li X."/>
            <person name="Hu X."/>
            <person name="Liang C."/>
            <person name="Xu J."/>
            <person name="Wu Z."/>
            <person name="Yu X."/>
        </authorList>
    </citation>
    <scope>NUCLEOTIDE SEQUENCE</scope>
    <source>
        <strain>Henan</strain>
    </source>
</reference>
<dbReference type="PROSITE" id="PS51076">
    <property type="entry name" value="MH2"/>
    <property type="match status" value="1"/>
</dbReference>
<dbReference type="GO" id="GO:0000978">
    <property type="term" value="F:RNA polymerase II cis-regulatory region sequence-specific DNA binding"/>
    <property type="evidence" value="ECO:0007669"/>
    <property type="project" value="TreeGrafter"/>
</dbReference>
<evidence type="ECO:0000313" key="6">
    <source>
        <dbReference type="Proteomes" id="UP000008909"/>
    </source>
</evidence>
<dbReference type="Pfam" id="PF03166">
    <property type="entry name" value="MH2"/>
    <property type="match status" value="1"/>
</dbReference>
<feature type="compositionally biased region" description="Basic and acidic residues" evidence="3">
    <location>
        <begin position="268"/>
        <end position="281"/>
    </location>
</feature>
<dbReference type="SMART" id="SM00524">
    <property type="entry name" value="DWB"/>
    <property type="match status" value="1"/>
</dbReference>
<dbReference type="GO" id="GO:0045944">
    <property type="term" value="P:positive regulation of transcription by RNA polymerase II"/>
    <property type="evidence" value="ECO:0007669"/>
    <property type="project" value="TreeGrafter"/>
</dbReference>
<dbReference type="AlphaFoldDB" id="G7Y6W2"/>
<feature type="compositionally biased region" description="Polar residues" evidence="3">
    <location>
        <begin position="139"/>
        <end position="158"/>
    </location>
</feature>
<dbReference type="Gene3D" id="2.60.200.10">
    <property type="match status" value="1"/>
</dbReference>
<keyword evidence="1" id="KW-0805">Transcription regulation</keyword>
<dbReference type="GO" id="GO:0032924">
    <property type="term" value="P:activin receptor signaling pathway"/>
    <property type="evidence" value="ECO:0007669"/>
    <property type="project" value="TreeGrafter"/>
</dbReference>
<keyword evidence="2" id="KW-0804">Transcription</keyword>
<evidence type="ECO:0000256" key="3">
    <source>
        <dbReference type="SAM" id="MobiDB-lite"/>
    </source>
</evidence>
<dbReference type="InterPro" id="IPR008984">
    <property type="entry name" value="SMAD_FHA_dom_sf"/>
</dbReference>
<evidence type="ECO:0000256" key="2">
    <source>
        <dbReference type="ARBA" id="ARBA00023163"/>
    </source>
</evidence>
<dbReference type="PANTHER" id="PTHR13703:SF25">
    <property type="entry name" value="MOTHERS AGAINST DECAPENTAPLEGIC HOMOLOG"/>
    <property type="match status" value="1"/>
</dbReference>
<sequence>MSLVTENHSNSTAPFGPVTTVDSTACLSPIATHSSFTSFTGTLDAQPGALLSELLSDCDPPTCLDSITETAAVVAAAAAVVTTTPTTTSELDPATEQVVKPDPSTSSMRDPMHSFVKSEADTSFYQTIHPASLLHHHTPNSQDSQQTHQHRSSVSMGSNGIEPCNTVKLEACGRSLEVYANGHSKRLEPSSGENRLHRESKPNNLNSGGGSSSTSNAYPAGSATQAALAAAALAKASAERSMNAPFSLTERSTARRRSRGGGGGGTHDGSRTSDSDRRISDVSDPSSSDKSSDKQTRSSTDLEVSALSNPLLNMVTFSDLKYWCTVFYYELNTRVGDAFHAGRLTLTIDGFTEPCYRADRFSLGSLSHVNRPPQVESTRRHIGRGLRLHHVGNEVYLECLSDAAIFVQSPSCNHYHNWHPATVVKVPPKCNLKLFDSRTFANQLVECISRGYEAVFALTHMCAIRISFVKGWGAEYRRQTITSTPCWVEIHLNGPLKWLDCVLRQLGSPSIPCTSVS</sequence>
<dbReference type="GO" id="GO:0009653">
    <property type="term" value="P:anatomical structure morphogenesis"/>
    <property type="evidence" value="ECO:0007669"/>
    <property type="project" value="TreeGrafter"/>
</dbReference>
<dbReference type="InterPro" id="IPR017855">
    <property type="entry name" value="SMAD-like_dom_sf"/>
</dbReference>
<organism evidence="5 6">
    <name type="scientific">Clonorchis sinensis</name>
    <name type="common">Chinese liver fluke</name>
    <dbReference type="NCBI Taxonomy" id="79923"/>
    <lineage>
        <taxon>Eukaryota</taxon>
        <taxon>Metazoa</taxon>
        <taxon>Spiralia</taxon>
        <taxon>Lophotrochozoa</taxon>
        <taxon>Platyhelminthes</taxon>
        <taxon>Trematoda</taxon>
        <taxon>Digenea</taxon>
        <taxon>Opisthorchiida</taxon>
        <taxon>Opisthorchiata</taxon>
        <taxon>Opisthorchiidae</taxon>
        <taxon>Clonorchis</taxon>
    </lineage>
</organism>
<feature type="domain" description="MH2" evidence="4">
    <location>
        <begin position="323"/>
        <end position="517"/>
    </location>
</feature>
<dbReference type="GO" id="GO:0071144">
    <property type="term" value="C:heteromeric SMAD protein complex"/>
    <property type="evidence" value="ECO:0007669"/>
    <property type="project" value="TreeGrafter"/>
</dbReference>
<evidence type="ECO:0000259" key="4">
    <source>
        <dbReference type="PROSITE" id="PS51076"/>
    </source>
</evidence>
<dbReference type="GO" id="GO:0060395">
    <property type="term" value="P:SMAD protein signal transduction"/>
    <property type="evidence" value="ECO:0007669"/>
    <property type="project" value="TreeGrafter"/>
</dbReference>
<dbReference type="GO" id="GO:0030154">
    <property type="term" value="P:cell differentiation"/>
    <property type="evidence" value="ECO:0007669"/>
    <property type="project" value="TreeGrafter"/>
</dbReference>
<dbReference type="EMBL" id="DF142904">
    <property type="protein sequence ID" value="GAA48697.1"/>
    <property type="molecule type" value="Genomic_DNA"/>
</dbReference>
<dbReference type="GO" id="GO:0070411">
    <property type="term" value="F:I-SMAD binding"/>
    <property type="evidence" value="ECO:0007669"/>
    <property type="project" value="TreeGrafter"/>
</dbReference>
<evidence type="ECO:0000256" key="1">
    <source>
        <dbReference type="ARBA" id="ARBA00023015"/>
    </source>
</evidence>
<keyword evidence="6" id="KW-1185">Reference proteome</keyword>
<dbReference type="PANTHER" id="PTHR13703">
    <property type="entry name" value="SMAD"/>
    <property type="match status" value="1"/>
</dbReference>
<gene>
    <name evidence="5" type="ORF">CLF_101927</name>
</gene>
<dbReference type="GO" id="GO:0000981">
    <property type="term" value="F:DNA-binding transcription factor activity, RNA polymerase II-specific"/>
    <property type="evidence" value="ECO:0007669"/>
    <property type="project" value="TreeGrafter"/>
</dbReference>
<dbReference type="InterPro" id="IPR001132">
    <property type="entry name" value="SMAD_dom_Dwarfin-type"/>
</dbReference>
<name>G7Y6W2_CLOSI</name>
<protein>
    <submittedName>
        <fullName evidence="5">Mothers against decapentaplegic homolog 2</fullName>
    </submittedName>
</protein>
<feature type="region of interest" description="Disordered" evidence="3">
    <location>
        <begin position="134"/>
        <end position="162"/>
    </location>
</feature>
<dbReference type="Proteomes" id="UP000008909">
    <property type="component" value="Unassembled WGS sequence"/>
</dbReference>
<reference evidence="5" key="1">
    <citation type="journal article" date="2011" name="Genome Biol.">
        <title>The draft genome of the carcinogenic human liver fluke Clonorchis sinensis.</title>
        <authorList>
            <person name="Wang X."/>
            <person name="Chen W."/>
            <person name="Huang Y."/>
            <person name="Sun J."/>
            <person name="Men J."/>
            <person name="Liu H."/>
            <person name="Luo F."/>
            <person name="Guo L."/>
            <person name="Lv X."/>
            <person name="Deng C."/>
            <person name="Zhou C."/>
            <person name="Fan Y."/>
            <person name="Li X."/>
            <person name="Huang L."/>
            <person name="Hu Y."/>
            <person name="Liang C."/>
            <person name="Hu X."/>
            <person name="Xu J."/>
            <person name="Yu X."/>
        </authorList>
    </citation>
    <scope>NUCLEOTIDE SEQUENCE [LARGE SCALE GENOMIC DNA]</scope>
    <source>
        <strain evidence="5">Henan</strain>
    </source>
</reference>